<evidence type="ECO:0000313" key="9">
    <source>
        <dbReference type="Proteomes" id="UP000245207"/>
    </source>
</evidence>
<dbReference type="InterPro" id="IPR048337">
    <property type="entry name" value="FAM50A/XAP5_C"/>
</dbReference>
<evidence type="ECO:0000259" key="6">
    <source>
        <dbReference type="Pfam" id="PF04921"/>
    </source>
</evidence>
<reference evidence="8 9" key="1">
    <citation type="journal article" date="2018" name="Mol. Plant">
        <title>The genome of Artemisia annua provides insight into the evolution of Asteraceae family and artemisinin biosynthesis.</title>
        <authorList>
            <person name="Shen Q."/>
            <person name="Zhang L."/>
            <person name="Liao Z."/>
            <person name="Wang S."/>
            <person name="Yan T."/>
            <person name="Shi P."/>
            <person name="Liu M."/>
            <person name="Fu X."/>
            <person name="Pan Q."/>
            <person name="Wang Y."/>
            <person name="Lv Z."/>
            <person name="Lu X."/>
            <person name="Zhang F."/>
            <person name="Jiang W."/>
            <person name="Ma Y."/>
            <person name="Chen M."/>
            <person name="Hao X."/>
            <person name="Li L."/>
            <person name="Tang Y."/>
            <person name="Lv G."/>
            <person name="Zhou Y."/>
            <person name="Sun X."/>
            <person name="Brodelius P.E."/>
            <person name="Rose J.K.C."/>
            <person name="Tang K."/>
        </authorList>
    </citation>
    <scope>NUCLEOTIDE SEQUENCE [LARGE SCALE GENOMIC DNA]</scope>
    <source>
        <strain evidence="9">cv. Huhao1</strain>
        <tissue evidence="8">Leaf</tissue>
    </source>
</reference>
<evidence type="ECO:0000259" key="7">
    <source>
        <dbReference type="Pfam" id="PF04997"/>
    </source>
</evidence>
<evidence type="ECO:0000256" key="2">
    <source>
        <dbReference type="ARBA" id="ARBA00022478"/>
    </source>
</evidence>
<keyword evidence="9" id="KW-1185">Reference proteome</keyword>
<organism evidence="8 9">
    <name type="scientific">Artemisia annua</name>
    <name type="common">Sweet wormwood</name>
    <dbReference type="NCBI Taxonomy" id="35608"/>
    <lineage>
        <taxon>Eukaryota</taxon>
        <taxon>Viridiplantae</taxon>
        <taxon>Streptophyta</taxon>
        <taxon>Embryophyta</taxon>
        <taxon>Tracheophyta</taxon>
        <taxon>Spermatophyta</taxon>
        <taxon>Magnoliopsida</taxon>
        <taxon>eudicotyledons</taxon>
        <taxon>Gunneridae</taxon>
        <taxon>Pentapetalae</taxon>
        <taxon>asterids</taxon>
        <taxon>campanulids</taxon>
        <taxon>Asterales</taxon>
        <taxon>Asteraceae</taxon>
        <taxon>Asteroideae</taxon>
        <taxon>Anthemideae</taxon>
        <taxon>Artemisiinae</taxon>
        <taxon>Artemisia</taxon>
    </lineage>
</organism>
<dbReference type="EC" id="2.7.7.6" evidence="1"/>
<sequence>MSQYAQNDIPVAYPPAQQGASYVMAPPPVGYPLKDGAANPENQSLKPGVMLPSKILLGKIKHSSAETEFTSRERFKDHLNGCLDVAWIYLPSVRISLFVVDENSLTSSSITLDIPNLHRVGVDEDELMNKIYIKPTLGTMDRKMSCETCTTNMAGCLGHFGRLELAKPIFHIGFMKTMLSIMRCFILDTLSLHCGIFILWEDELQLQKLKKRKIKANPRLSFSEDFENGEEEDGDDIANYCKCSFYWLTSQVRKGDTIGEFLQTVRQQLAPEFREVRTTSVENLLYGKEDLMIPHQRSFYELIVNKARGKSGPLFHFDVHEDVRTIADATVEKDELLIVVYINDMYLYWLYFLKSFLVFSFQSYLEPSSGLGRNVHCHVMVCGYGSDSLVQAALHQNHIKETCRLKKCYESIDLTREKNNLRDVSEMLSCKYLTQNQYLMWLCGWMK</sequence>
<dbReference type="Pfam" id="PF04921">
    <property type="entry name" value="XAP5"/>
    <property type="match status" value="1"/>
</dbReference>
<dbReference type="Proteomes" id="UP000245207">
    <property type="component" value="Unassembled WGS sequence"/>
</dbReference>
<dbReference type="EMBL" id="PKPP01011982">
    <property type="protein sequence ID" value="PWA43173.1"/>
    <property type="molecule type" value="Genomic_DNA"/>
</dbReference>
<keyword evidence="2" id="KW-0240">DNA-directed RNA polymerase</keyword>
<dbReference type="PANTHER" id="PTHR12722">
    <property type="entry name" value="XAP-5 PROTEIN-RELATED"/>
    <property type="match status" value="1"/>
</dbReference>
<evidence type="ECO:0000256" key="5">
    <source>
        <dbReference type="ARBA" id="ARBA00023163"/>
    </source>
</evidence>
<gene>
    <name evidence="8" type="ORF">CTI12_AA538250</name>
</gene>
<dbReference type="Gene3D" id="4.10.860.120">
    <property type="entry name" value="RNA polymerase II, clamp domain"/>
    <property type="match status" value="1"/>
</dbReference>
<dbReference type="GO" id="GO:0005634">
    <property type="term" value="C:nucleus"/>
    <property type="evidence" value="ECO:0007669"/>
    <property type="project" value="InterPro"/>
</dbReference>
<proteinExistence type="predicted"/>
<dbReference type="Pfam" id="PF04997">
    <property type="entry name" value="RNA_pol_Rpb1_1"/>
    <property type="match status" value="1"/>
</dbReference>
<evidence type="ECO:0000256" key="1">
    <source>
        <dbReference type="ARBA" id="ARBA00012418"/>
    </source>
</evidence>
<keyword evidence="4" id="KW-0548">Nucleotidyltransferase</keyword>
<dbReference type="GO" id="GO:0006351">
    <property type="term" value="P:DNA-templated transcription"/>
    <property type="evidence" value="ECO:0007669"/>
    <property type="project" value="InterPro"/>
</dbReference>
<dbReference type="InterPro" id="IPR007005">
    <property type="entry name" value="XAP5"/>
</dbReference>
<comment type="caution">
    <text evidence="8">The sequence shown here is derived from an EMBL/GenBank/DDBJ whole genome shotgun (WGS) entry which is preliminary data.</text>
</comment>
<feature type="domain" description="FAM50A/XAP5 C-terminal" evidence="6">
    <location>
        <begin position="251"/>
        <end position="331"/>
    </location>
</feature>
<dbReference type="GO" id="GO:0003899">
    <property type="term" value="F:DNA-directed RNA polymerase activity"/>
    <property type="evidence" value="ECO:0007669"/>
    <property type="project" value="UniProtKB-EC"/>
</dbReference>
<accession>A0A2U1L2E9</accession>
<dbReference type="InterPro" id="IPR007080">
    <property type="entry name" value="RNA_pol_Rpb1_1"/>
</dbReference>
<dbReference type="GO" id="GO:0003677">
    <property type="term" value="F:DNA binding"/>
    <property type="evidence" value="ECO:0007669"/>
    <property type="project" value="InterPro"/>
</dbReference>
<feature type="domain" description="RNA polymerase Rpb1" evidence="7">
    <location>
        <begin position="134"/>
        <end position="195"/>
    </location>
</feature>
<keyword evidence="3" id="KW-0808">Transferase</keyword>
<dbReference type="AlphaFoldDB" id="A0A2U1L2E9"/>
<dbReference type="PANTHER" id="PTHR12722:SF0">
    <property type="entry name" value="PROTEIN FAM50A"/>
    <property type="match status" value="1"/>
</dbReference>
<dbReference type="STRING" id="35608.A0A2U1L2E9"/>
<protein>
    <recommendedName>
        <fullName evidence="1">DNA-directed RNA polymerase</fullName>
        <ecNumber evidence="1">2.7.7.6</ecNumber>
    </recommendedName>
</protein>
<keyword evidence="5" id="KW-0804">Transcription</keyword>
<evidence type="ECO:0000313" key="8">
    <source>
        <dbReference type="EMBL" id="PWA43173.1"/>
    </source>
</evidence>
<evidence type="ECO:0000256" key="4">
    <source>
        <dbReference type="ARBA" id="ARBA00022695"/>
    </source>
</evidence>
<name>A0A2U1L2E9_ARTAN</name>
<dbReference type="SUPFAM" id="SSF64484">
    <property type="entry name" value="beta and beta-prime subunits of DNA dependent RNA-polymerase"/>
    <property type="match status" value="1"/>
</dbReference>
<dbReference type="GO" id="GO:0000428">
    <property type="term" value="C:DNA-directed RNA polymerase complex"/>
    <property type="evidence" value="ECO:0007669"/>
    <property type="project" value="UniProtKB-KW"/>
</dbReference>
<dbReference type="GO" id="GO:0006325">
    <property type="term" value="P:chromatin organization"/>
    <property type="evidence" value="ECO:0007669"/>
    <property type="project" value="TreeGrafter"/>
</dbReference>
<evidence type="ECO:0000256" key="3">
    <source>
        <dbReference type="ARBA" id="ARBA00022679"/>
    </source>
</evidence>
<dbReference type="OrthoDB" id="1562195at2759"/>
<dbReference type="InterPro" id="IPR044893">
    <property type="entry name" value="RNA_pol_Rpb1_clamp_domain"/>
</dbReference>